<proteinExistence type="predicted"/>
<protein>
    <submittedName>
        <fullName evidence="2">Uncharacterized protein</fullName>
    </submittedName>
</protein>
<feature type="compositionally biased region" description="Low complexity" evidence="1">
    <location>
        <begin position="156"/>
        <end position="184"/>
    </location>
</feature>
<dbReference type="EMBL" id="CAWUHD010000086">
    <property type="protein sequence ID" value="CAK7229516.1"/>
    <property type="molecule type" value="Genomic_DNA"/>
</dbReference>
<accession>A0ABP0CDJ4</accession>
<name>A0ABP0CDJ4_9PEZI</name>
<feature type="compositionally biased region" description="Basic and acidic residues" evidence="1">
    <location>
        <begin position="128"/>
        <end position="143"/>
    </location>
</feature>
<feature type="region of interest" description="Disordered" evidence="1">
    <location>
        <begin position="106"/>
        <end position="216"/>
    </location>
</feature>
<dbReference type="Proteomes" id="UP001642482">
    <property type="component" value="Unassembled WGS sequence"/>
</dbReference>
<feature type="region of interest" description="Disordered" evidence="1">
    <location>
        <begin position="47"/>
        <end position="84"/>
    </location>
</feature>
<sequence>MILPVDPPVNTPVDPPVDSPPVNPFTTPRKSVMFADDSDLDSRLRQASRNASEMERLARERIPAKPPSANSLEQSAQALMSFSPRTPLSLRTPLYLPTRATGYSPGCRLPYPGRRATQDGVKQVAKVDTAKNDDEDSNSDKEGTTVFLERMGRPVSKASSTPSKLPSKSSRSSPKPFTKSLSPASPSPSSLPIPGSDGTVGKNGGKDGDKEDLSVKPLLYPMEPVLTEPTVTLQKKTTMAYGTTVRIRRTAHFVYVYRQTVFPPAA</sequence>
<evidence type="ECO:0000313" key="2">
    <source>
        <dbReference type="EMBL" id="CAK7229516.1"/>
    </source>
</evidence>
<feature type="compositionally biased region" description="Polar residues" evidence="1">
    <location>
        <begin position="68"/>
        <end position="84"/>
    </location>
</feature>
<organism evidence="2 3">
    <name type="scientific">Sporothrix eucalyptigena</name>
    <dbReference type="NCBI Taxonomy" id="1812306"/>
    <lineage>
        <taxon>Eukaryota</taxon>
        <taxon>Fungi</taxon>
        <taxon>Dikarya</taxon>
        <taxon>Ascomycota</taxon>
        <taxon>Pezizomycotina</taxon>
        <taxon>Sordariomycetes</taxon>
        <taxon>Sordariomycetidae</taxon>
        <taxon>Ophiostomatales</taxon>
        <taxon>Ophiostomataceae</taxon>
        <taxon>Sporothrix</taxon>
    </lineage>
</organism>
<comment type="caution">
    <text evidence="2">The sequence shown here is derived from an EMBL/GenBank/DDBJ whole genome shotgun (WGS) entry which is preliminary data.</text>
</comment>
<gene>
    <name evidence="2" type="ORF">SEUCBS140593_007272</name>
</gene>
<feature type="compositionally biased region" description="Basic and acidic residues" evidence="1">
    <location>
        <begin position="204"/>
        <end position="214"/>
    </location>
</feature>
<feature type="region of interest" description="Disordered" evidence="1">
    <location>
        <begin position="1"/>
        <end position="31"/>
    </location>
</feature>
<feature type="compositionally biased region" description="Basic and acidic residues" evidence="1">
    <location>
        <begin position="52"/>
        <end position="63"/>
    </location>
</feature>
<reference evidence="2 3" key="1">
    <citation type="submission" date="2024-01" db="EMBL/GenBank/DDBJ databases">
        <authorList>
            <person name="Allen C."/>
            <person name="Tagirdzhanova G."/>
        </authorList>
    </citation>
    <scope>NUCLEOTIDE SEQUENCE [LARGE SCALE GENOMIC DNA]</scope>
</reference>
<feature type="compositionally biased region" description="Pro residues" evidence="1">
    <location>
        <begin position="1"/>
        <end position="23"/>
    </location>
</feature>
<keyword evidence="3" id="KW-1185">Reference proteome</keyword>
<evidence type="ECO:0000313" key="3">
    <source>
        <dbReference type="Proteomes" id="UP001642482"/>
    </source>
</evidence>
<evidence type="ECO:0000256" key="1">
    <source>
        <dbReference type="SAM" id="MobiDB-lite"/>
    </source>
</evidence>